<sequence length="110" mass="11494">MWREFASRDELVAYLRAEFPAAAAIDDHVSPVIGGRAAADAMPDEPGSLLHGLATPETVSGADVSRAAAAGDALAQRLMEREAELLGLGFVNLLHLFAPEQILVGGSVIT</sequence>
<evidence type="ECO:0008006" key="4">
    <source>
        <dbReference type="Google" id="ProtNLM"/>
    </source>
</evidence>
<feature type="non-terminal residue" evidence="2">
    <location>
        <position position="110"/>
    </location>
</feature>
<accession>A0A0P9F4T9</accession>
<dbReference type="Proteomes" id="UP000050509">
    <property type="component" value="Unassembled WGS sequence"/>
</dbReference>
<comment type="similarity">
    <text evidence="1">Belongs to the ROK (NagC/XylR) family.</text>
</comment>
<dbReference type="Pfam" id="PF00480">
    <property type="entry name" value="ROK"/>
    <property type="match status" value="1"/>
</dbReference>
<protein>
    <recommendedName>
        <fullName evidence="4">Glucokinase</fullName>
    </recommendedName>
</protein>
<gene>
    <name evidence="2" type="ORF">SE17_20795</name>
</gene>
<comment type="caution">
    <text evidence="2">The sequence shown here is derived from an EMBL/GenBank/DDBJ whole genome shotgun (WGS) entry which is preliminary data.</text>
</comment>
<dbReference type="SUPFAM" id="SSF53067">
    <property type="entry name" value="Actin-like ATPase domain"/>
    <property type="match status" value="1"/>
</dbReference>
<reference evidence="2 3" key="1">
    <citation type="submission" date="2015-09" db="EMBL/GenBank/DDBJ databases">
        <title>Draft genome sequence of Kouleothrix aurantiaca JCM 19913.</title>
        <authorList>
            <person name="Hemp J."/>
        </authorList>
    </citation>
    <scope>NUCLEOTIDE SEQUENCE [LARGE SCALE GENOMIC DNA]</scope>
    <source>
        <strain evidence="2 3">COM-B</strain>
    </source>
</reference>
<evidence type="ECO:0000256" key="1">
    <source>
        <dbReference type="ARBA" id="ARBA00006479"/>
    </source>
</evidence>
<proteinExistence type="inferred from homology"/>
<keyword evidence="3" id="KW-1185">Reference proteome</keyword>
<dbReference type="InterPro" id="IPR043129">
    <property type="entry name" value="ATPase_NBD"/>
</dbReference>
<dbReference type="EMBL" id="LJCR01000886">
    <property type="protein sequence ID" value="KPV51506.1"/>
    <property type="molecule type" value="Genomic_DNA"/>
</dbReference>
<organism evidence="2 3">
    <name type="scientific">Kouleothrix aurantiaca</name>
    <dbReference type="NCBI Taxonomy" id="186479"/>
    <lineage>
        <taxon>Bacteria</taxon>
        <taxon>Bacillati</taxon>
        <taxon>Chloroflexota</taxon>
        <taxon>Chloroflexia</taxon>
        <taxon>Chloroflexales</taxon>
        <taxon>Roseiflexineae</taxon>
        <taxon>Roseiflexaceae</taxon>
        <taxon>Kouleothrix</taxon>
    </lineage>
</organism>
<name>A0A0P9F4T9_9CHLR</name>
<dbReference type="InterPro" id="IPR000600">
    <property type="entry name" value="ROK"/>
</dbReference>
<evidence type="ECO:0000313" key="3">
    <source>
        <dbReference type="Proteomes" id="UP000050509"/>
    </source>
</evidence>
<dbReference type="Gene3D" id="3.30.420.40">
    <property type="match status" value="1"/>
</dbReference>
<dbReference type="AlphaFoldDB" id="A0A0P9F4T9"/>
<evidence type="ECO:0000313" key="2">
    <source>
        <dbReference type="EMBL" id="KPV51506.1"/>
    </source>
</evidence>